<reference evidence="2" key="1">
    <citation type="journal article" date="2019" name="Int. J. Syst. Evol. Microbiol.">
        <title>The Global Catalogue of Microorganisms (GCM) 10K type strain sequencing project: providing services to taxonomists for standard genome sequencing and annotation.</title>
        <authorList>
            <consortium name="The Broad Institute Genomics Platform"/>
            <consortium name="The Broad Institute Genome Sequencing Center for Infectious Disease"/>
            <person name="Wu L."/>
            <person name="Ma J."/>
        </authorList>
    </citation>
    <scope>NUCLEOTIDE SEQUENCE [LARGE SCALE GENOMIC DNA]</scope>
    <source>
        <strain evidence="2">CCUG 55854</strain>
    </source>
</reference>
<proteinExistence type="predicted"/>
<evidence type="ECO:0000313" key="1">
    <source>
        <dbReference type="EMBL" id="MFD1043195.1"/>
    </source>
</evidence>
<protein>
    <submittedName>
        <fullName evidence="1">Uncharacterized protein</fullName>
    </submittedName>
</protein>
<accession>A0ABW3M2E2</accession>
<dbReference type="RefSeq" id="WP_162377078.1">
    <property type="nucleotide sequence ID" value="NZ_JBHTKN010000008.1"/>
</dbReference>
<evidence type="ECO:0000313" key="2">
    <source>
        <dbReference type="Proteomes" id="UP001597033"/>
    </source>
</evidence>
<organism evidence="1 2">
    <name type="scientific">Pseudoxanthomonas kaohsiungensis</name>
    <dbReference type="NCBI Taxonomy" id="283923"/>
    <lineage>
        <taxon>Bacteria</taxon>
        <taxon>Pseudomonadati</taxon>
        <taxon>Pseudomonadota</taxon>
        <taxon>Gammaproteobacteria</taxon>
        <taxon>Lysobacterales</taxon>
        <taxon>Lysobacteraceae</taxon>
        <taxon>Pseudoxanthomonas</taxon>
    </lineage>
</organism>
<comment type="caution">
    <text evidence="1">The sequence shown here is derived from an EMBL/GenBank/DDBJ whole genome shotgun (WGS) entry which is preliminary data.</text>
</comment>
<name>A0ABW3M2E2_9GAMM</name>
<dbReference type="Proteomes" id="UP001597033">
    <property type="component" value="Unassembled WGS sequence"/>
</dbReference>
<dbReference type="EMBL" id="JBHTKN010000008">
    <property type="protein sequence ID" value="MFD1043195.1"/>
    <property type="molecule type" value="Genomic_DNA"/>
</dbReference>
<gene>
    <name evidence="1" type="ORF">ACFQ2N_12650</name>
</gene>
<keyword evidence="2" id="KW-1185">Reference proteome</keyword>
<sequence>MTATRISPPSSLQQARLMLALANVLGYAESRAEDLSGYKDDGEEDPSLPGADEAWAHVRYAQAQLGAVQPPDWRPEAADWVGYCDVEDDKAMEVLAQVLEPCADNGARVKCDDGRVVVASRRELRLLARPTEAERGGLALVAESPTDPLNSNNYVLQVPDGGADGEALWISVGGAALQLRIHGDGLSVSSHPNGEEDASTWAQFDVEAALAADSKPSP</sequence>